<accession>A0ACC1KNV0</accession>
<evidence type="ECO:0000313" key="2">
    <source>
        <dbReference type="Proteomes" id="UP001140066"/>
    </source>
</evidence>
<dbReference type="Proteomes" id="UP001140066">
    <property type="component" value="Unassembled WGS sequence"/>
</dbReference>
<sequence length="126" mass="14619">MNNYLFMFELEEDELSIYHYSTEAHDYKIIRTKVHKHHTENYGPAEPADVYSAFVFGEEQLVPICGSENVLNSYLAKRHVGVFGGDKEDVEKLENLIKNKKGHAEFMEYVNDLIDAYMIDHQLSSD</sequence>
<evidence type="ECO:0000313" key="1">
    <source>
        <dbReference type="EMBL" id="KAJ2792666.1"/>
    </source>
</evidence>
<name>A0ACC1KNV0_9FUNG</name>
<proteinExistence type="predicted"/>
<organism evidence="1 2">
    <name type="scientific">Coemansia linderi</name>
    <dbReference type="NCBI Taxonomy" id="2663919"/>
    <lineage>
        <taxon>Eukaryota</taxon>
        <taxon>Fungi</taxon>
        <taxon>Fungi incertae sedis</taxon>
        <taxon>Zoopagomycota</taxon>
        <taxon>Kickxellomycotina</taxon>
        <taxon>Kickxellomycetes</taxon>
        <taxon>Kickxellales</taxon>
        <taxon>Kickxellaceae</taxon>
        <taxon>Coemansia</taxon>
    </lineage>
</organism>
<reference evidence="1" key="1">
    <citation type="submission" date="2022-07" db="EMBL/GenBank/DDBJ databases">
        <title>Phylogenomic reconstructions and comparative analyses of Kickxellomycotina fungi.</title>
        <authorList>
            <person name="Reynolds N.K."/>
            <person name="Stajich J.E."/>
            <person name="Barry K."/>
            <person name="Grigoriev I.V."/>
            <person name="Crous P."/>
            <person name="Smith M.E."/>
        </authorList>
    </citation>
    <scope>NUCLEOTIDE SEQUENCE</scope>
    <source>
        <strain evidence="1">BCRC 34191</strain>
    </source>
</reference>
<comment type="caution">
    <text evidence="1">The sequence shown here is derived from an EMBL/GenBank/DDBJ whole genome shotgun (WGS) entry which is preliminary data.</text>
</comment>
<protein>
    <submittedName>
        <fullName evidence="1">Uncharacterized protein</fullName>
    </submittedName>
</protein>
<keyword evidence="2" id="KW-1185">Reference proteome</keyword>
<dbReference type="EMBL" id="JANBUK010000011">
    <property type="protein sequence ID" value="KAJ2792666.1"/>
    <property type="molecule type" value="Genomic_DNA"/>
</dbReference>
<gene>
    <name evidence="1" type="ORF">GGI18_000212</name>
</gene>